<dbReference type="GO" id="GO:0006046">
    <property type="term" value="P:N-acetylglucosamine catabolic process"/>
    <property type="evidence" value="ECO:0007669"/>
    <property type="project" value="TreeGrafter"/>
</dbReference>
<evidence type="ECO:0000256" key="7">
    <source>
        <dbReference type="PIRSR" id="PIRSR038994-2"/>
    </source>
</evidence>
<feature type="binding site" evidence="7">
    <location>
        <begin position="334"/>
        <end position="336"/>
    </location>
    <ligand>
        <name>substrate</name>
    </ligand>
</feature>
<reference evidence="10 11" key="1">
    <citation type="submission" date="2019-09" db="EMBL/GenBank/DDBJ databases">
        <title>Arthrobacter zafarii sp. nov., a moderately thermotolerant and halotolerant actinobacterium isolated from Cholistan desert soil of Pakistan.</title>
        <authorList>
            <person name="Amin A."/>
            <person name="Ahmed I."/>
            <person name="Khalid N."/>
            <person name="Schumann P."/>
            <person name="Busse H.J."/>
            <person name="Khan I.U."/>
            <person name="Li S."/>
            <person name="Li W.J."/>
        </authorList>
    </citation>
    <scope>NUCLEOTIDE SEQUENCE [LARGE SCALE GENOMIC DNA]</scope>
    <source>
        <strain evidence="10 11">NCCP-1664</strain>
    </source>
</reference>
<proteinExistence type="inferred from homology"/>
<gene>
    <name evidence="10" type="ORF">NCCP1664_26700</name>
</gene>
<keyword evidence="2 8" id="KW-0479">Metal-binding</keyword>
<accession>A0A5A7NTJ2</accession>
<dbReference type="RefSeq" id="WP_149957766.1">
    <property type="nucleotide sequence ID" value="NZ_BKDJ01000017.1"/>
</dbReference>
<evidence type="ECO:0000256" key="6">
    <source>
        <dbReference type="PIRSR" id="PIRSR038994-1"/>
    </source>
</evidence>
<dbReference type="Pfam" id="PF01979">
    <property type="entry name" value="Amidohydro_1"/>
    <property type="match status" value="1"/>
</dbReference>
<comment type="cofactor">
    <cofactor evidence="8">
        <name>a divalent metal cation</name>
        <dbReference type="ChEBI" id="CHEBI:60240"/>
    </cofactor>
    <text evidence="8">Binds 1 divalent metal cation per subunit.</text>
</comment>
<evidence type="ECO:0000259" key="9">
    <source>
        <dbReference type="Pfam" id="PF01979"/>
    </source>
</evidence>
<evidence type="ECO:0000313" key="10">
    <source>
        <dbReference type="EMBL" id="GER24175.1"/>
    </source>
</evidence>
<evidence type="ECO:0000256" key="2">
    <source>
        <dbReference type="ARBA" id="ARBA00022723"/>
    </source>
</evidence>
<feature type="binding site" evidence="8">
    <location>
        <position position="239"/>
    </location>
    <ligand>
        <name>Zn(2+)</name>
        <dbReference type="ChEBI" id="CHEBI:29105"/>
    </ligand>
</feature>
<comment type="similarity">
    <text evidence="1 5">Belongs to the metallo-dependent hydrolases superfamily. NagA family.</text>
</comment>
<dbReference type="InterPro" id="IPR032466">
    <property type="entry name" value="Metal_Hydrolase"/>
</dbReference>
<dbReference type="PANTHER" id="PTHR11113:SF14">
    <property type="entry name" value="N-ACETYLGLUCOSAMINE-6-PHOSPHATE DEACETYLASE"/>
    <property type="match status" value="1"/>
</dbReference>
<keyword evidence="3 5" id="KW-0378">Hydrolase</keyword>
<dbReference type="PIRSF" id="PIRSF038994">
    <property type="entry name" value="NagA"/>
    <property type="match status" value="1"/>
</dbReference>
<sequence length="413" mass="42117">MTTSEASGRLVIRGHLISDDRSIGDGAVAFDGDRIAFAGPAAEFETLPEAGSYAGVDVPAGSLLLPGLVDLHCHGAAGGDFASADPAMVRRAVDFLHQAGTTTLLASLVSAPPEAMLEAAGTLAGLAEEGLVEGIHAEGPFLAASRCGAQDPSVLTDPDPGFVDALVAVSRGQLRTMTYAPELADADGLVEQLAQHGVVPSIGHTDADLETTAASLRLAREELASAGFDGFTERPTVTHLFNAMTPPHHRRPGAVTACLEAAATGGAVVELIADGHHLAPETVRAVFALAGPEAVALVTDSMAATGLPDGDYRLGRADVVVRGGEARLAADGRLAGGTATLLEVLRSTVEAGVPLAEAVVSATCVPATVLGLADEVGALHAGFRADLLVLSPDLRLRAVYRRGVELEPNNRAT</sequence>
<feature type="binding site" evidence="7">
    <location>
        <begin position="242"/>
        <end position="243"/>
    </location>
    <ligand>
        <name>substrate</name>
    </ligand>
</feature>
<evidence type="ECO:0000256" key="1">
    <source>
        <dbReference type="ARBA" id="ARBA00010716"/>
    </source>
</evidence>
<feature type="binding site" evidence="7">
    <location>
        <position position="277"/>
    </location>
    <ligand>
        <name>substrate</name>
    </ligand>
</feature>
<dbReference type="Gene3D" id="2.30.40.10">
    <property type="entry name" value="Urease, subunit C, domain 1"/>
    <property type="match status" value="1"/>
</dbReference>
<dbReference type="Gene3D" id="3.20.20.140">
    <property type="entry name" value="Metal-dependent hydrolases"/>
    <property type="match status" value="1"/>
</dbReference>
<dbReference type="InterPro" id="IPR006680">
    <property type="entry name" value="Amidohydro-rel"/>
</dbReference>
<keyword evidence="4 5" id="KW-0119">Carbohydrate metabolism</keyword>
<evidence type="ECO:0000256" key="3">
    <source>
        <dbReference type="ARBA" id="ARBA00022801"/>
    </source>
</evidence>
<feature type="binding site" evidence="8">
    <location>
        <position position="138"/>
    </location>
    <ligand>
        <name>Zn(2+)</name>
        <dbReference type="ChEBI" id="CHEBI:29105"/>
    </ligand>
</feature>
<evidence type="ECO:0000313" key="11">
    <source>
        <dbReference type="Proteomes" id="UP000325307"/>
    </source>
</evidence>
<dbReference type="SUPFAM" id="SSF51556">
    <property type="entry name" value="Metallo-dependent hydrolases"/>
    <property type="match status" value="1"/>
</dbReference>
<dbReference type="GO" id="GO:0046872">
    <property type="term" value="F:metal ion binding"/>
    <property type="evidence" value="ECO:0007669"/>
    <property type="project" value="UniProtKB-KW"/>
</dbReference>
<evidence type="ECO:0000256" key="4">
    <source>
        <dbReference type="ARBA" id="ARBA00023277"/>
    </source>
</evidence>
<evidence type="ECO:0000256" key="8">
    <source>
        <dbReference type="PIRSR" id="PIRSR038994-3"/>
    </source>
</evidence>
<dbReference type="InterPro" id="IPR003764">
    <property type="entry name" value="GlcNAc_6-P_deAcase"/>
</dbReference>
<feature type="active site" description="Proton donor/acceptor" evidence="6">
    <location>
        <position position="300"/>
    </location>
</feature>
<dbReference type="Proteomes" id="UP000325307">
    <property type="component" value="Unassembled WGS sequence"/>
</dbReference>
<keyword evidence="11" id="KW-1185">Reference proteome</keyword>
<dbReference type="OrthoDB" id="9776488at2"/>
<feature type="binding site" evidence="7">
    <location>
        <position position="250"/>
    </location>
    <ligand>
        <name>substrate</name>
    </ligand>
</feature>
<dbReference type="AlphaFoldDB" id="A0A5A7NTJ2"/>
<feature type="binding site" evidence="8">
    <location>
        <position position="204"/>
    </location>
    <ligand>
        <name>Zn(2+)</name>
        <dbReference type="ChEBI" id="CHEBI:29105"/>
    </ligand>
</feature>
<organism evidence="10 11">
    <name type="scientific">Zafaria cholistanensis</name>
    <dbReference type="NCBI Taxonomy" id="1682741"/>
    <lineage>
        <taxon>Bacteria</taxon>
        <taxon>Bacillati</taxon>
        <taxon>Actinomycetota</taxon>
        <taxon>Actinomycetes</taxon>
        <taxon>Micrococcales</taxon>
        <taxon>Micrococcaceae</taxon>
        <taxon>Zafaria</taxon>
    </lineage>
</organism>
<dbReference type="PANTHER" id="PTHR11113">
    <property type="entry name" value="N-ACETYLGLUCOSAMINE-6-PHOSPHATE DEACETYLASE"/>
    <property type="match status" value="1"/>
</dbReference>
<feature type="binding site" evidence="7">
    <location>
        <position position="149"/>
    </location>
    <ligand>
        <name>substrate</name>
    </ligand>
</feature>
<dbReference type="GO" id="GO:0008448">
    <property type="term" value="F:N-acetylglucosamine-6-phosphate deacetylase activity"/>
    <property type="evidence" value="ECO:0007669"/>
    <property type="project" value="InterPro"/>
</dbReference>
<name>A0A5A7NTJ2_9MICC</name>
<dbReference type="InterPro" id="IPR011059">
    <property type="entry name" value="Metal-dep_hydrolase_composite"/>
</dbReference>
<dbReference type="SUPFAM" id="SSF51338">
    <property type="entry name" value="Composite domain of metallo-dependent hydrolases"/>
    <property type="match status" value="1"/>
</dbReference>
<comment type="caution">
    <text evidence="10">The sequence shown here is derived from an EMBL/GenBank/DDBJ whole genome shotgun (WGS) entry which is preliminary data.</text>
</comment>
<evidence type="ECO:0000256" key="5">
    <source>
        <dbReference type="PIRNR" id="PIRNR038994"/>
    </source>
</evidence>
<feature type="domain" description="Amidohydrolase-related" evidence="9">
    <location>
        <begin position="64"/>
        <end position="394"/>
    </location>
</feature>
<protein>
    <submittedName>
        <fullName evidence="10">N-acetylglucosamine-6-phosphate deacetylase</fullName>
    </submittedName>
</protein>
<dbReference type="EMBL" id="BKDJ01000017">
    <property type="protein sequence ID" value="GER24175.1"/>
    <property type="molecule type" value="Genomic_DNA"/>
</dbReference>